<dbReference type="InterPro" id="IPR002293">
    <property type="entry name" value="AA/rel_permease1"/>
</dbReference>
<dbReference type="InterPro" id="IPR004840">
    <property type="entry name" value="Amino_acid_permease_CS"/>
</dbReference>
<reference evidence="8 9" key="1">
    <citation type="journal article" date="2018" name="PLoS Pathog.">
        <title>Evolution of structural diversity of trichothecenes, a family of toxins produced by plant pathogenic and entomopathogenic fungi.</title>
        <authorList>
            <person name="Proctor R.H."/>
            <person name="McCormick S.P."/>
            <person name="Kim H.S."/>
            <person name="Cardoza R.E."/>
            <person name="Stanley A.M."/>
            <person name="Lindo L."/>
            <person name="Kelly A."/>
            <person name="Brown D.W."/>
            <person name="Lee T."/>
            <person name="Vaughan M.M."/>
            <person name="Alexander N.J."/>
            <person name="Busman M."/>
            <person name="Gutierrez S."/>
        </authorList>
    </citation>
    <scope>NUCLEOTIDE SEQUENCE [LARGE SCALE GENOMIC DNA]</scope>
    <source>
        <strain evidence="8 9">IBT 40837</strain>
    </source>
</reference>
<keyword evidence="2" id="KW-0813">Transport</keyword>
<dbReference type="OrthoDB" id="4476201at2759"/>
<dbReference type="GO" id="GO:0016020">
    <property type="term" value="C:membrane"/>
    <property type="evidence" value="ECO:0007669"/>
    <property type="project" value="UniProtKB-SubCell"/>
</dbReference>
<dbReference type="GO" id="GO:0006865">
    <property type="term" value="P:amino acid transport"/>
    <property type="evidence" value="ECO:0007669"/>
    <property type="project" value="InterPro"/>
</dbReference>
<feature type="transmembrane region" description="Helical" evidence="7">
    <location>
        <begin position="236"/>
        <end position="257"/>
    </location>
</feature>
<protein>
    <submittedName>
        <fullName evidence="8">Choline transport</fullName>
    </submittedName>
</protein>
<feature type="transmembrane region" description="Helical" evidence="7">
    <location>
        <begin position="45"/>
        <end position="66"/>
    </location>
</feature>
<evidence type="ECO:0000313" key="9">
    <source>
        <dbReference type="Proteomes" id="UP000266272"/>
    </source>
</evidence>
<feature type="compositionally biased region" description="Polar residues" evidence="6">
    <location>
        <begin position="1"/>
        <end position="24"/>
    </location>
</feature>
<evidence type="ECO:0000313" key="8">
    <source>
        <dbReference type="EMBL" id="RFU77501.1"/>
    </source>
</evidence>
<comment type="caution">
    <text evidence="8">The sequence shown here is derived from an EMBL/GenBank/DDBJ whole genome shotgun (WGS) entry which is preliminary data.</text>
</comment>
<evidence type="ECO:0000256" key="4">
    <source>
        <dbReference type="ARBA" id="ARBA00022989"/>
    </source>
</evidence>
<evidence type="ECO:0000256" key="5">
    <source>
        <dbReference type="ARBA" id="ARBA00023136"/>
    </source>
</evidence>
<dbReference type="PANTHER" id="PTHR45649">
    <property type="entry name" value="AMINO-ACID PERMEASE BAT1"/>
    <property type="match status" value="1"/>
</dbReference>
<dbReference type="PROSITE" id="PS00218">
    <property type="entry name" value="AMINO_ACID_PERMEASE_1"/>
    <property type="match status" value="1"/>
</dbReference>
<evidence type="ECO:0000256" key="7">
    <source>
        <dbReference type="SAM" id="Phobius"/>
    </source>
</evidence>
<dbReference type="Proteomes" id="UP000266272">
    <property type="component" value="Unassembled WGS sequence"/>
</dbReference>
<feature type="region of interest" description="Disordered" evidence="6">
    <location>
        <begin position="1"/>
        <end position="33"/>
    </location>
</feature>
<evidence type="ECO:0000256" key="1">
    <source>
        <dbReference type="ARBA" id="ARBA00004141"/>
    </source>
</evidence>
<feature type="transmembrane region" description="Helical" evidence="7">
    <location>
        <begin position="124"/>
        <end position="148"/>
    </location>
</feature>
<dbReference type="AlphaFoldDB" id="A0A395NNH9"/>
<feature type="transmembrane region" description="Helical" evidence="7">
    <location>
        <begin position="383"/>
        <end position="400"/>
    </location>
</feature>
<accession>A0A395NNH9</accession>
<feature type="transmembrane region" description="Helical" evidence="7">
    <location>
        <begin position="168"/>
        <end position="187"/>
    </location>
</feature>
<dbReference type="STRING" id="490622.A0A395NNH9"/>
<organism evidence="8 9">
    <name type="scientific">Trichoderma arundinaceum</name>
    <dbReference type="NCBI Taxonomy" id="490622"/>
    <lineage>
        <taxon>Eukaryota</taxon>
        <taxon>Fungi</taxon>
        <taxon>Dikarya</taxon>
        <taxon>Ascomycota</taxon>
        <taxon>Pezizomycotina</taxon>
        <taxon>Sordariomycetes</taxon>
        <taxon>Hypocreomycetidae</taxon>
        <taxon>Hypocreales</taxon>
        <taxon>Hypocreaceae</taxon>
        <taxon>Trichoderma</taxon>
    </lineage>
</organism>
<name>A0A395NNH9_TRIAR</name>
<dbReference type="Gene3D" id="1.20.1740.10">
    <property type="entry name" value="Amino acid/polyamine transporter I"/>
    <property type="match status" value="1"/>
</dbReference>
<sequence>MIPQQSAQFDSKEQGNTADNSPQYVESRESIQHGTTTEMTKNLNLWTLIAIAFNICNSWAGLAGSMNVALSQGGPVSLVYGLFISSSLYICIALTMAELASVYPTAGGQYHFVSILAPSSFHRSLSYACGMLANFSWVAIGAAINMIFSEELMTLVVFYHPNFIPRPWHQFLFYEAFGLAILLYNLLTLKKLPATHYVGFFLCISVFFGSFVAILVRSSPKAPSAFVWTTFINETGWPDGVCFLSSLLTTCFIYAGLDASLHLAEEASNPRVAVPRACVSAVIVGFITAFAYLIAMLYSIVDLGSILEFNGFLPFGLDQQALRSDNGAIAILVLSIAMTFFILNAVLQTASRLTWSMAKDNALIFSNILEKVHPSLDVPVSSLLFNAGVLALCGCIYLASSTGMCRS</sequence>
<feature type="transmembrane region" description="Helical" evidence="7">
    <location>
        <begin position="78"/>
        <end position="103"/>
    </location>
</feature>
<comment type="subcellular location">
    <subcellularLocation>
        <location evidence="1">Membrane</location>
        <topology evidence="1">Multi-pass membrane protein</topology>
    </subcellularLocation>
</comment>
<feature type="transmembrane region" description="Helical" evidence="7">
    <location>
        <begin position="327"/>
        <end position="347"/>
    </location>
</feature>
<feature type="transmembrane region" description="Helical" evidence="7">
    <location>
        <begin position="278"/>
        <end position="301"/>
    </location>
</feature>
<dbReference type="PIRSF" id="PIRSF006060">
    <property type="entry name" value="AA_transporter"/>
    <property type="match status" value="1"/>
</dbReference>
<dbReference type="GO" id="GO:0022857">
    <property type="term" value="F:transmembrane transporter activity"/>
    <property type="evidence" value="ECO:0007669"/>
    <property type="project" value="InterPro"/>
</dbReference>
<keyword evidence="3 7" id="KW-0812">Transmembrane</keyword>
<dbReference type="PANTHER" id="PTHR45649:SF19">
    <property type="entry name" value="TRANSPORTER, PUTATIVE (EUROFUNG)-RELATED"/>
    <property type="match status" value="1"/>
</dbReference>
<evidence type="ECO:0000256" key="6">
    <source>
        <dbReference type="SAM" id="MobiDB-lite"/>
    </source>
</evidence>
<proteinExistence type="predicted"/>
<dbReference type="EMBL" id="PXOA01000278">
    <property type="protein sequence ID" value="RFU77501.1"/>
    <property type="molecule type" value="Genomic_DNA"/>
</dbReference>
<keyword evidence="9" id="KW-1185">Reference proteome</keyword>
<dbReference type="Pfam" id="PF13520">
    <property type="entry name" value="AA_permease_2"/>
    <property type="match status" value="1"/>
</dbReference>
<keyword evidence="5 7" id="KW-0472">Membrane</keyword>
<evidence type="ECO:0000256" key="2">
    <source>
        <dbReference type="ARBA" id="ARBA00022448"/>
    </source>
</evidence>
<gene>
    <name evidence="8" type="ORF">TARUN_4715</name>
</gene>
<feature type="transmembrane region" description="Helical" evidence="7">
    <location>
        <begin position="194"/>
        <end position="216"/>
    </location>
</feature>
<keyword evidence="4 7" id="KW-1133">Transmembrane helix</keyword>
<evidence type="ECO:0000256" key="3">
    <source>
        <dbReference type="ARBA" id="ARBA00022692"/>
    </source>
</evidence>